<accession>A0A7X3HCC7</accession>
<name>A0A7X3HCC7_9GAMM</name>
<dbReference type="Proteomes" id="UP000461288">
    <property type="component" value="Unassembled WGS sequence"/>
</dbReference>
<sequence length="202" mass="23190">MSLFYLQDSRSYVGDGLQFWGKGGRGYVTDLDKAELFTAEQAVRHRDTDIPWPKEYIDARAHQGVDFQRLDMRAGSQLLADGCMCVLQVPKQWNGNDIFFARYPIGSTDRLEKAHRLTLEEARAIGDDDLVVWPVAYIDTIYRRLVHRQDVDIKEALRGTGIKLPKPRRVRRYLVNCHGCGRFLSEPQIYSDCPKCGAENRP</sequence>
<dbReference type="EMBL" id="WTFN01000094">
    <property type="protein sequence ID" value="MWK59393.1"/>
    <property type="molecule type" value="Genomic_DNA"/>
</dbReference>
<protein>
    <submittedName>
        <fullName evidence="1">Uncharacterized protein</fullName>
    </submittedName>
</protein>
<proteinExistence type="predicted"/>
<evidence type="ECO:0000313" key="2">
    <source>
        <dbReference type="Proteomes" id="UP000461288"/>
    </source>
</evidence>
<organism evidence="1 2">
    <name type="scientific">Metapseudomonas otitidis</name>
    <dbReference type="NCBI Taxonomy" id="319939"/>
    <lineage>
        <taxon>Bacteria</taxon>
        <taxon>Pseudomonadati</taxon>
        <taxon>Pseudomonadota</taxon>
        <taxon>Gammaproteobacteria</taxon>
        <taxon>Pseudomonadales</taxon>
        <taxon>Pseudomonadaceae</taxon>
        <taxon>Metapseudomonas</taxon>
    </lineage>
</organism>
<comment type="caution">
    <text evidence="1">The sequence shown here is derived from an EMBL/GenBank/DDBJ whole genome shotgun (WGS) entry which is preliminary data.</text>
</comment>
<dbReference type="RefSeq" id="WP_160482681.1">
    <property type="nucleotide sequence ID" value="NZ_WTFN01000094.1"/>
</dbReference>
<evidence type="ECO:0000313" key="1">
    <source>
        <dbReference type="EMBL" id="MWK59393.1"/>
    </source>
</evidence>
<gene>
    <name evidence="1" type="ORF">GO594_25680</name>
</gene>
<reference evidence="1 2" key="1">
    <citation type="submission" date="2019-12" db="EMBL/GenBank/DDBJ databases">
        <title>Draft genome sequence of Pseudomonas otitidis recovered from a chicken carcass.</title>
        <authorList>
            <person name="Vieira T.R."/>
            <person name="Oliviera E.F.C."/>
            <person name="Silva N.M.V."/>
            <person name="Sambrano G.E."/>
            <person name="Cibulski S.P."/>
            <person name="Cardoso M.R.I."/>
        </authorList>
    </citation>
    <scope>NUCLEOTIDE SEQUENCE [LARGE SCALE GENOMIC DNA]</scope>
    <source>
        <strain evidence="1 2">25_K</strain>
    </source>
</reference>
<dbReference type="AlphaFoldDB" id="A0A7X3HCC7"/>